<comment type="similarity">
    <text evidence="1">Belongs to the gamma-glutamylcyclotransferase family.</text>
</comment>
<evidence type="ECO:0000256" key="2">
    <source>
        <dbReference type="ARBA" id="ARBA00022679"/>
    </source>
</evidence>
<evidence type="ECO:0000313" key="6">
    <source>
        <dbReference type="EMBL" id="RYP04731.1"/>
    </source>
</evidence>
<dbReference type="InterPro" id="IPR009288">
    <property type="entry name" value="AIG2-like_dom"/>
</dbReference>
<reference evidence="6 7" key="1">
    <citation type="submission" date="2018-06" db="EMBL/GenBank/DDBJ databases">
        <title>Complete Genomes of Monosporascus.</title>
        <authorList>
            <person name="Robinson A.J."/>
            <person name="Natvig D.O."/>
        </authorList>
    </citation>
    <scope>NUCLEOTIDE SEQUENCE [LARGE SCALE GENOMIC DNA]</scope>
    <source>
        <strain evidence="6 7">CBS 110550</strain>
    </source>
</reference>
<gene>
    <name evidence="6" type="ORF">DL764_004281</name>
</gene>
<keyword evidence="2" id="KW-0808">Transferase</keyword>
<dbReference type="GO" id="GO:0016740">
    <property type="term" value="F:transferase activity"/>
    <property type="evidence" value="ECO:0007669"/>
    <property type="project" value="UniProtKB-KW"/>
</dbReference>
<dbReference type="InterPro" id="IPR013024">
    <property type="entry name" value="GGCT-like"/>
</dbReference>
<sequence length="256" mass="27832">MPSSPTRNQGQSAQATTSEATSGAGAPATTSGAVMTVNAEPLAARHPVTFANPEDQKRVEADNARILALRGYKTTATDTLLWQLACRAEGGFVLGSSSSSSPSRRRRHLGFDIEENNVDVVFEPFHFFFYGSLQDPGQIRRVCGLDASALPAGVLQPATIRGWRVKMWGPFPALVPADAGAEVRGVVWKCEVGAHVSRLCFYETDNYRLEFVDIKKDDGEVVKDGRTFVHAGDPADLEEGSFNLAQWRDGRTLSLF</sequence>
<evidence type="ECO:0000256" key="1">
    <source>
        <dbReference type="ARBA" id="ARBA00008861"/>
    </source>
</evidence>
<protein>
    <recommendedName>
        <fullName evidence="3">Putative gamma-glutamylcyclotransferase</fullName>
    </recommendedName>
</protein>
<keyword evidence="7" id="KW-1185">Reference proteome</keyword>
<proteinExistence type="inferred from homology"/>
<evidence type="ECO:0000256" key="4">
    <source>
        <dbReference type="SAM" id="MobiDB-lite"/>
    </source>
</evidence>
<dbReference type="Pfam" id="PF06094">
    <property type="entry name" value="GGACT"/>
    <property type="match status" value="1"/>
</dbReference>
<dbReference type="InterPro" id="IPR045038">
    <property type="entry name" value="AIG2-like"/>
</dbReference>
<dbReference type="AlphaFoldDB" id="A0A4Q4TDB3"/>
<dbReference type="STRING" id="155417.A0A4Q4TDB3"/>
<accession>A0A4Q4TDB3</accession>
<feature type="domain" description="Gamma-glutamylcyclotransferase AIG2-like" evidence="5">
    <location>
        <begin position="127"/>
        <end position="232"/>
    </location>
</feature>
<feature type="region of interest" description="Disordered" evidence="4">
    <location>
        <begin position="1"/>
        <end position="33"/>
    </location>
</feature>
<dbReference type="Proteomes" id="UP000293360">
    <property type="component" value="Unassembled WGS sequence"/>
</dbReference>
<name>A0A4Q4TDB3_9PEZI</name>
<organism evidence="6 7">
    <name type="scientific">Monosporascus ibericus</name>
    <dbReference type="NCBI Taxonomy" id="155417"/>
    <lineage>
        <taxon>Eukaryota</taxon>
        <taxon>Fungi</taxon>
        <taxon>Dikarya</taxon>
        <taxon>Ascomycota</taxon>
        <taxon>Pezizomycotina</taxon>
        <taxon>Sordariomycetes</taxon>
        <taxon>Xylariomycetidae</taxon>
        <taxon>Xylariales</taxon>
        <taxon>Xylariales incertae sedis</taxon>
        <taxon>Monosporascus</taxon>
    </lineage>
</organism>
<dbReference type="CDD" id="cd06661">
    <property type="entry name" value="GGCT_like"/>
    <property type="match status" value="1"/>
</dbReference>
<dbReference type="SUPFAM" id="SSF110857">
    <property type="entry name" value="Gamma-glutamyl cyclotransferase-like"/>
    <property type="match status" value="1"/>
</dbReference>
<evidence type="ECO:0000256" key="3">
    <source>
        <dbReference type="ARBA" id="ARBA00030602"/>
    </source>
</evidence>
<dbReference type="Gene3D" id="3.10.490.10">
    <property type="entry name" value="Gamma-glutamyl cyclotransferase-like"/>
    <property type="match status" value="1"/>
</dbReference>
<dbReference type="PANTHER" id="PTHR31544:SF4">
    <property type="entry name" value="GAMMA-GLUTAMYLCYCLOTRANSFERASE-RELATED"/>
    <property type="match status" value="1"/>
</dbReference>
<dbReference type="InterPro" id="IPR036568">
    <property type="entry name" value="GGCT-like_sf"/>
</dbReference>
<comment type="caution">
    <text evidence="6">The sequence shown here is derived from an EMBL/GenBank/DDBJ whole genome shotgun (WGS) entry which is preliminary data.</text>
</comment>
<evidence type="ECO:0000313" key="7">
    <source>
        <dbReference type="Proteomes" id="UP000293360"/>
    </source>
</evidence>
<dbReference type="PANTHER" id="PTHR31544">
    <property type="entry name" value="AIG2-LIKE PROTEIN D"/>
    <property type="match status" value="1"/>
</dbReference>
<dbReference type="OrthoDB" id="3262926at2759"/>
<feature type="compositionally biased region" description="Low complexity" evidence="4">
    <location>
        <begin position="9"/>
        <end position="33"/>
    </location>
</feature>
<evidence type="ECO:0000259" key="5">
    <source>
        <dbReference type="Pfam" id="PF06094"/>
    </source>
</evidence>
<dbReference type="EMBL" id="QJNU01000200">
    <property type="protein sequence ID" value="RYP04731.1"/>
    <property type="molecule type" value="Genomic_DNA"/>
</dbReference>